<feature type="non-terminal residue" evidence="2">
    <location>
        <position position="75"/>
    </location>
</feature>
<proteinExistence type="predicted"/>
<gene>
    <name evidence="2" type="ORF">PGLA2088_LOCUS12989</name>
</gene>
<evidence type="ECO:0000313" key="2">
    <source>
        <dbReference type="EMBL" id="CAE8657715.1"/>
    </source>
</evidence>
<dbReference type="Proteomes" id="UP000626109">
    <property type="component" value="Unassembled WGS sequence"/>
</dbReference>
<name>A0A813IUH5_POLGL</name>
<protein>
    <submittedName>
        <fullName evidence="2">Uncharacterized protein</fullName>
    </submittedName>
</protein>
<evidence type="ECO:0000256" key="1">
    <source>
        <dbReference type="SAM" id="MobiDB-lite"/>
    </source>
</evidence>
<reference evidence="2" key="1">
    <citation type="submission" date="2021-02" db="EMBL/GenBank/DDBJ databases">
        <authorList>
            <person name="Dougan E. K."/>
            <person name="Rhodes N."/>
            <person name="Thang M."/>
            <person name="Chan C."/>
        </authorList>
    </citation>
    <scope>NUCLEOTIDE SEQUENCE</scope>
</reference>
<accession>A0A813IUH5</accession>
<dbReference type="AlphaFoldDB" id="A0A813IUH5"/>
<sequence>ADEEAQLRWAMEESLQMAEGGRAAGRRLEQQSAEDIQQFYQQSQKKAGAEKEPPSASTFLDSDEEGCAWDSGPEE</sequence>
<organism evidence="2 3">
    <name type="scientific">Polarella glacialis</name>
    <name type="common">Dinoflagellate</name>
    <dbReference type="NCBI Taxonomy" id="89957"/>
    <lineage>
        <taxon>Eukaryota</taxon>
        <taxon>Sar</taxon>
        <taxon>Alveolata</taxon>
        <taxon>Dinophyceae</taxon>
        <taxon>Suessiales</taxon>
        <taxon>Suessiaceae</taxon>
        <taxon>Polarella</taxon>
    </lineage>
</organism>
<dbReference type="PROSITE" id="PS50330">
    <property type="entry name" value="UIM"/>
    <property type="match status" value="1"/>
</dbReference>
<comment type="caution">
    <text evidence="2">The sequence shown here is derived from an EMBL/GenBank/DDBJ whole genome shotgun (WGS) entry which is preliminary data.</text>
</comment>
<feature type="non-terminal residue" evidence="2">
    <location>
        <position position="1"/>
    </location>
</feature>
<feature type="region of interest" description="Disordered" evidence="1">
    <location>
        <begin position="39"/>
        <end position="75"/>
    </location>
</feature>
<feature type="compositionally biased region" description="Acidic residues" evidence="1">
    <location>
        <begin position="61"/>
        <end position="75"/>
    </location>
</feature>
<evidence type="ECO:0000313" key="3">
    <source>
        <dbReference type="Proteomes" id="UP000626109"/>
    </source>
</evidence>
<dbReference type="EMBL" id="CAJNNW010015441">
    <property type="protein sequence ID" value="CAE8657715.1"/>
    <property type="molecule type" value="Genomic_DNA"/>
</dbReference>
<dbReference type="InterPro" id="IPR003903">
    <property type="entry name" value="UIM_dom"/>
</dbReference>